<feature type="domain" description="DUF7982" evidence="3">
    <location>
        <begin position="31"/>
        <end position="299"/>
    </location>
</feature>
<feature type="compositionally biased region" description="Polar residues" evidence="1">
    <location>
        <begin position="1"/>
        <end position="17"/>
    </location>
</feature>
<feature type="transmembrane region" description="Helical" evidence="2">
    <location>
        <begin position="61"/>
        <end position="79"/>
    </location>
</feature>
<evidence type="ECO:0000259" key="3">
    <source>
        <dbReference type="Pfam" id="PF25939"/>
    </source>
</evidence>
<proteinExistence type="predicted"/>
<evidence type="ECO:0000256" key="1">
    <source>
        <dbReference type="SAM" id="MobiDB-lite"/>
    </source>
</evidence>
<evidence type="ECO:0000313" key="5">
    <source>
        <dbReference type="Proteomes" id="UP000830434"/>
    </source>
</evidence>
<dbReference type="RefSeq" id="WP_248653458.1">
    <property type="nucleotide sequence ID" value="NZ_CP096658.1"/>
</dbReference>
<evidence type="ECO:0000256" key="2">
    <source>
        <dbReference type="SAM" id="Phobius"/>
    </source>
</evidence>
<dbReference type="KEGG" id="haxz:M0R88_10485"/>
<keyword evidence="5" id="KW-1185">Reference proteome</keyword>
<keyword evidence="2" id="KW-1133">Transmembrane helix</keyword>
<dbReference type="GeneID" id="72190286"/>
<sequence>MSIDANQSTSDPTVETEAQSESDSDTDRDPDIAARVEVLREENRRLRTAYAHARRTEYRRAALGVGILGVIAGIGGIVFPASQSTLFALSGIGLFTSVLTYYLTPERFVAASVGERTYAALASLGDDIVSELGLQQTRIYVPTEGVTDEATADVRLFIPEHTNYRTPSPAELQSLFVVPDDDRGHGVAVPPTGGTLFEEFTRTMVDSVAETPQDLANQLTEAVVEGFELADTAEPELNVETGQVTVGISGSAFGAVNRFDHPITSFIATGLVRGLETPVHVETVAADDDQFEYVLTYSWDVDSTE</sequence>
<name>A0A8U0IDV8_9EURY</name>
<reference evidence="4" key="1">
    <citation type="submission" date="2022-04" db="EMBL/GenBank/DDBJ databases">
        <title>Diverse halophilic archaea isolated from saline environments.</title>
        <authorList>
            <person name="Cui H.-L."/>
        </authorList>
    </citation>
    <scope>NUCLEOTIDE SEQUENCE</scope>
    <source>
        <strain evidence="4">XZYJT40</strain>
    </source>
</reference>
<keyword evidence="2" id="KW-0812">Transmembrane</keyword>
<evidence type="ECO:0000313" key="4">
    <source>
        <dbReference type="EMBL" id="UPV98954.1"/>
    </source>
</evidence>
<accession>A0A8U0IDV8</accession>
<feature type="region of interest" description="Disordered" evidence="1">
    <location>
        <begin position="1"/>
        <end position="31"/>
    </location>
</feature>
<gene>
    <name evidence="4" type="ORF">M0R88_10485</name>
</gene>
<dbReference type="Proteomes" id="UP000830434">
    <property type="component" value="Chromosome"/>
</dbReference>
<dbReference type="InterPro" id="IPR058288">
    <property type="entry name" value="DUF7982"/>
</dbReference>
<organism evidence="4 5">
    <name type="scientific">Halorussus gelatinilyticus</name>
    <dbReference type="NCBI Taxonomy" id="2937524"/>
    <lineage>
        <taxon>Archaea</taxon>
        <taxon>Methanobacteriati</taxon>
        <taxon>Methanobacteriota</taxon>
        <taxon>Stenosarchaea group</taxon>
        <taxon>Halobacteria</taxon>
        <taxon>Halobacteriales</taxon>
        <taxon>Haladaptataceae</taxon>
        <taxon>Halorussus</taxon>
    </lineage>
</organism>
<dbReference type="EMBL" id="CP096658">
    <property type="protein sequence ID" value="UPV98954.1"/>
    <property type="molecule type" value="Genomic_DNA"/>
</dbReference>
<dbReference type="Pfam" id="PF25939">
    <property type="entry name" value="DUF7982"/>
    <property type="match status" value="1"/>
</dbReference>
<protein>
    <recommendedName>
        <fullName evidence="3">DUF7982 domain-containing protein</fullName>
    </recommendedName>
</protein>
<keyword evidence="2" id="KW-0472">Membrane</keyword>
<dbReference type="AlphaFoldDB" id="A0A8U0IDV8"/>